<gene>
    <name evidence="2" type="ORF">DSM5745_01677</name>
</gene>
<feature type="chain" id="PRO_5017722617" evidence="1">
    <location>
        <begin position="21"/>
        <end position="226"/>
    </location>
</feature>
<proteinExistence type="predicted"/>
<dbReference type="AlphaFoldDB" id="A0A3D8SUA9"/>
<comment type="caution">
    <text evidence="2">The sequence shown here is derived from an EMBL/GenBank/DDBJ whole genome shotgun (WGS) entry which is preliminary data.</text>
</comment>
<dbReference type="GeneID" id="38112047"/>
<sequence length="226" mass="24173">MHWTTALLLTLLSISPPTLARTTRILTKFTPSCHTPSEAPDTDDLDFNLDEEFTVGLNIRSGICQGVPVPLPLGFYDEVDYVSLELVVPEPHVLHTPRASNNSPAPNLEVCTVRLFERPGCDDLDTPLIQREFGVGAGVGGSSQCVQRSVEYMGLGEVFVRIDCVDGSLPRPGPGVDGGLQDAGNNGTVVSFANGTASATMMARSKSGIGAVLGRWQRRRVALLGR</sequence>
<protein>
    <submittedName>
        <fullName evidence="2">Uncharacterized protein</fullName>
    </submittedName>
</protein>
<dbReference type="OrthoDB" id="4501359at2759"/>
<keyword evidence="1" id="KW-0732">Signal</keyword>
<name>A0A3D8SUA9_9EURO</name>
<organism evidence="2 3">
    <name type="scientific">Aspergillus mulundensis</name>
    <dbReference type="NCBI Taxonomy" id="1810919"/>
    <lineage>
        <taxon>Eukaryota</taxon>
        <taxon>Fungi</taxon>
        <taxon>Dikarya</taxon>
        <taxon>Ascomycota</taxon>
        <taxon>Pezizomycotina</taxon>
        <taxon>Eurotiomycetes</taxon>
        <taxon>Eurotiomycetidae</taxon>
        <taxon>Eurotiales</taxon>
        <taxon>Aspergillaceae</taxon>
        <taxon>Aspergillus</taxon>
        <taxon>Aspergillus subgen. Nidulantes</taxon>
    </lineage>
</organism>
<evidence type="ECO:0000313" key="2">
    <source>
        <dbReference type="EMBL" id="RDW89902.1"/>
    </source>
</evidence>
<reference evidence="2 3" key="1">
    <citation type="journal article" date="2018" name="IMA Fungus">
        <title>IMA Genome-F 9: Draft genome sequence of Annulohypoxylon stygium, Aspergillus mulundensis, Berkeleyomyces basicola (syn. Thielaviopsis basicola), Ceratocystis smalleyi, two Cercospora beticola strains, Coleophoma cylindrospora, Fusarium fracticaudum, Phialophora cf. hyalina, and Morchella septimelata.</title>
        <authorList>
            <person name="Wingfield B.D."/>
            <person name="Bills G.F."/>
            <person name="Dong Y."/>
            <person name="Huang W."/>
            <person name="Nel W.J."/>
            <person name="Swalarsk-Parry B.S."/>
            <person name="Vaghefi N."/>
            <person name="Wilken P.M."/>
            <person name="An Z."/>
            <person name="de Beer Z.W."/>
            <person name="De Vos L."/>
            <person name="Chen L."/>
            <person name="Duong T.A."/>
            <person name="Gao Y."/>
            <person name="Hammerbacher A."/>
            <person name="Kikkert J.R."/>
            <person name="Li Y."/>
            <person name="Li H."/>
            <person name="Li K."/>
            <person name="Li Q."/>
            <person name="Liu X."/>
            <person name="Ma X."/>
            <person name="Naidoo K."/>
            <person name="Pethybridge S.J."/>
            <person name="Sun J."/>
            <person name="Steenkamp E.T."/>
            <person name="van der Nest M.A."/>
            <person name="van Wyk S."/>
            <person name="Wingfield M.J."/>
            <person name="Xiong C."/>
            <person name="Yue Q."/>
            <person name="Zhang X."/>
        </authorList>
    </citation>
    <scope>NUCLEOTIDE SEQUENCE [LARGE SCALE GENOMIC DNA]</scope>
    <source>
        <strain evidence="2 3">DSM 5745</strain>
    </source>
</reference>
<dbReference type="EMBL" id="PVWQ01000002">
    <property type="protein sequence ID" value="RDW89902.1"/>
    <property type="molecule type" value="Genomic_DNA"/>
</dbReference>
<keyword evidence="3" id="KW-1185">Reference proteome</keyword>
<accession>A0A3D8SUA9</accession>
<dbReference type="RefSeq" id="XP_026606856.1">
    <property type="nucleotide sequence ID" value="XM_026743693.1"/>
</dbReference>
<dbReference type="Proteomes" id="UP000256690">
    <property type="component" value="Unassembled WGS sequence"/>
</dbReference>
<evidence type="ECO:0000256" key="1">
    <source>
        <dbReference type="SAM" id="SignalP"/>
    </source>
</evidence>
<feature type="signal peptide" evidence="1">
    <location>
        <begin position="1"/>
        <end position="20"/>
    </location>
</feature>
<evidence type="ECO:0000313" key="3">
    <source>
        <dbReference type="Proteomes" id="UP000256690"/>
    </source>
</evidence>